<accession>A0A8S1E8W7</accession>
<evidence type="ECO:0000256" key="1">
    <source>
        <dbReference type="SAM" id="MobiDB-lite"/>
    </source>
</evidence>
<comment type="caution">
    <text evidence="3">The sequence shown here is derived from an EMBL/GenBank/DDBJ whole genome shotgun (WGS) entry which is preliminary data.</text>
</comment>
<reference evidence="3 4" key="1">
    <citation type="submission" date="2020-04" db="EMBL/GenBank/DDBJ databases">
        <authorList>
            <person name="Laetsch R D."/>
            <person name="Stevens L."/>
            <person name="Kumar S."/>
            <person name="Blaxter L. M."/>
        </authorList>
    </citation>
    <scope>NUCLEOTIDE SEQUENCE [LARGE SCALE GENOMIC DNA]</scope>
</reference>
<name>A0A8S1E8W7_9PELO</name>
<feature type="transmembrane region" description="Helical" evidence="2">
    <location>
        <begin position="30"/>
        <end position="53"/>
    </location>
</feature>
<organism evidence="3 4">
    <name type="scientific">Caenorhabditis bovis</name>
    <dbReference type="NCBI Taxonomy" id="2654633"/>
    <lineage>
        <taxon>Eukaryota</taxon>
        <taxon>Metazoa</taxon>
        <taxon>Ecdysozoa</taxon>
        <taxon>Nematoda</taxon>
        <taxon>Chromadorea</taxon>
        <taxon>Rhabditida</taxon>
        <taxon>Rhabditina</taxon>
        <taxon>Rhabditomorpha</taxon>
        <taxon>Rhabditoidea</taxon>
        <taxon>Rhabditidae</taxon>
        <taxon>Peloderinae</taxon>
        <taxon>Caenorhabditis</taxon>
    </lineage>
</organism>
<evidence type="ECO:0000313" key="4">
    <source>
        <dbReference type="Proteomes" id="UP000494206"/>
    </source>
</evidence>
<feature type="transmembrane region" description="Helical" evidence="2">
    <location>
        <begin position="153"/>
        <end position="170"/>
    </location>
</feature>
<keyword evidence="2" id="KW-0812">Transmembrane</keyword>
<sequence>MAVLVDDYHFKLEFETYPSIQAGLFGKEKFLLALTLLIDILAIIASLLNVVSIQVTETEYSVSVSFINLGFAIVLLIFLIATVYAMYGLLTMMLSKFLLAFYIWAGIGISCTVCSSVVIFHYMLVVDKQEEFVLTFQPAVCAFIRNINVCKVGFNYVIGFVALAVIVFLFKSYQMILLRNLGYQAFKATSAKVQRRNNGKNNGKEISKSESESDDEDVVVFERVFGKYPGGSSIKDSSVA</sequence>
<evidence type="ECO:0000313" key="3">
    <source>
        <dbReference type="EMBL" id="CAB3400265.1"/>
    </source>
</evidence>
<feature type="region of interest" description="Disordered" evidence="1">
    <location>
        <begin position="196"/>
        <end position="216"/>
    </location>
</feature>
<evidence type="ECO:0000256" key="2">
    <source>
        <dbReference type="SAM" id="Phobius"/>
    </source>
</evidence>
<protein>
    <submittedName>
        <fullName evidence="3">Uncharacterized protein</fullName>
    </submittedName>
</protein>
<feature type="compositionally biased region" description="Basic and acidic residues" evidence="1">
    <location>
        <begin position="202"/>
        <end position="211"/>
    </location>
</feature>
<gene>
    <name evidence="3" type="ORF">CBOVIS_LOCUS3237</name>
</gene>
<keyword evidence="4" id="KW-1185">Reference proteome</keyword>
<feature type="transmembrane region" description="Helical" evidence="2">
    <location>
        <begin position="65"/>
        <end position="87"/>
    </location>
</feature>
<keyword evidence="2" id="KW-0472">Membrane</keyword>
<dbReference type="AlphaFoldDB" id="A0A8S1E8W7"/>
<dbReference type="Proteomes" id="UP000494206">
    <property type="component" value="Unassembled WGS sequence"/>
</dbReference>
<feature type="transmembrane region" description="Helical" evidence="2">
    <location>
        <begin position="99"/>
        <end position="124"/>
    </location>
</feature>
<dbReference type="OrthoDB" id="5804481at2759"/>
<proteinExistence type="predicted"/>
<dbReference type="EMBL" id="CADEPM010000002">
    <property type="protein sequence ID" value="CAB3400265.1"/>
    <property type="molecule type" value="Genomic_DNA"/>
</dbReference>
<keyword evidence="2" id="KW-1133">Transmembrane helix</keyword>